<accession>C1E2X9</accession>
<sequence length="804" mass="86198">MSRERSHAAFVVLSCAAVLLTLLGVVGISRSVLASSVGPAAARGSAALGDDPARLGGARAAHARRCADVRIVGAGIVPRTASEDGEWWLGYPLGEQVDDVPTHYSHIMRNFVPSVLRCTAVNGPGACYDVHLPLARLRELGAGKDALIEAVTTEVASLVNNATVTFVDTSGQVAVSHHAGGGEVRRASSTSNDARPRGALGVRRAGPSRIQPQTTTTTTSGDSPPGDSPPRLCKADDASATTLYAPLRRVASANAKYWGEACADAPEVVHVVRGDVDAIAREMNVRSVEHLTDDELLERKVRAVTNPEEVDAFLRRWASKRGWRFGRVVADGMSVTEQRRAFCNARVVFGVHGAGLINVLWAGGEGRRWLIDVPPGDDGWFGEVCDVNGVRYTRSTTGHLTKDASYATKFEGDRVALVGWTRVNVRGLERDMERAGVGVEEEEEEDRSQRESGSSTPATTAQLPASSLPDRAPMTSVVPTLSLAPAPRATPPARRALVQARAAPTPPGAPSPPARASRRAVFGAALSATISSLLASPVKGAFAAEEGVVESSLPLTSPAAALGDLAVAAPGAEVYFGNGCFWGRQHEFVQTERTQLGRTDDEVSSLVGYAGGFSTEGKDGKVCYYYGSPDTVYERLGHGEVVRTVLSDASPEKATEDLRAFARTYFANFKKIRGFGMQRLDPQDAGAGYRNMIGVPGGIDSPLMKIIEEENVNGMRLLPGEGNAPNQKPAEDDVFNAVWIYDSDRLPFYPAEVYHQFHDGLGYRFPEEYTVELKKNAMRRGLVKDTGCPEMRERRFAEFESIAS</sequence>
<feature type="region of interest" description="Disordered" evidence="1">
    <location>
        <begin position="432"/>
        <end position="516"/>
    </location>
</feature>
<evidence type="ECO:0000313" key="4">
    <source>
        <dbReference type="Proteomes" id="UP000002009"/>
    </source>
</evidence>
<evidence type="ECO:0000313" key="3">
    <source>
        <dbReference type="EMBL" id="ACO61993.1"/>
    </source>
</evidence>
<dbReference type="Pfam" id="PF04577">
    <property type="entry name" value="Glyco_transf_61"/>
    <property type="match status" value="1"/>
</dbReference>
<gene>
    <name evidence="3" type="ORF">MICPUN_57403</name>
</gene>
<feature type="compositionally biased region" description="Low complexity" evidence="1">
    <location>
        <begin position="207"/>
        <end position="231"/>
    </location>
</feature>
<dbReference type="Proteomes" id="UP000002009">
    <property type="component" value="Chromosome 3"/>
</dbReference>
<protein>
    <recommendedName>
        <fullName evidence="2">Glycosyltransferase 61 catalytic domain-containing protein</fullName>
    </recommendedName>
</protein>
<reference evidence="3 4" key="1">
    <citation type="journal article" date="2009" name="Science">
        <title>Green evolution and dynamic adaptations revealed by genomes of the marine picoeukaryotes Micromonas.</title>
        <authorList>
            <person name="Worden A.Z."/>
            <person name="Lee J.H."/>
            <person name="Mock T."/>
            <person name="Rouze P."/>
            <person name="Simmons M.P."/>
            <person name="Aerts A.L."/>
            <person name="Allen A.E."/>
            <person name="Cuvelier M.L."/>
            <person name="Derelle E."/>
            <person name="Everett M.V."/>
            <person name="Foulon E."/>
            <person name="Grimwood J."/>
            <person name="Gundlach H."/>
            <person name="Henrissat B."/>
            <person name="Napoli C."/>
            <person name="McDonald S.M."/>
            <person name="Parker M.S."/>
            <person name="Rombauts S."/>
            <person name="Salamov A."/>
            <person name="Von Dassow P."/>
            <person name="Badger J.H."/>
            <person name="Coutinho P.M."/>
            <person name="Demir E."/>
            <person name="Dubchak I."/>
            <person name="Gentemann C."/>
            <person name="Eikrem W."/>
            <person name="Gready J.E."/>
            <person name="John U."/>
            <person name="Lanier W."/>
            <person name="Lindquist E.A."/>
            <person name="Lucas S."/>
            <person name="Mayer K.F."/>
            <person name="Moreau H."/>
            <person name="Not F."/>
            <person name="Otillar R."/>
            <person name="Panaud O."/>
            <person name="Pangilinan J."/>
            <person name="Paulsen I."/>
            <person name="Piegu B."/>
            <person name="Poliakov A."/>
            <person name="Robbens S."/>
            <person name="Schmutz J."/>
            <person name="Toulza E."/>
            <person name="Wyss T."/>
            <person name="Zelensky A."/>
            <person name="Zhou K."/>
            <person name="Armbrust E.V."/>
            <person name="Bhattacharya D."/>
            <person name="Goodenough U.W."/>
            <person name="Van de Peer Y."/>
            <person name="Grigoriev I.V."/>
        </authorList>
    </citation>
    <scope>NUCLEOTIDE SEQUENCE [LARGE SCALE GENOMIC DNA]</scope>
    <source>
        <strain evidence="4">RCC299 / NOUM17</strain>
    </source>
</reference>
<dbReference type="AlphaFoldDB" id="C1E2X9"/>
<evidence type="ECO:0000259" key="2">
    <source>
        <dbReference type="Pfam" id="PF04577"/>
    </source>
</evidence>
<dbReference type="InParanoid" id="C1E2X9"/>
<evidence type="ECO:0000256" key="1">
    <source>
        <dbReference type="SAM" id="MobiDB-lite"/>
    </source>
</evidence>
<dbReference type="GO" id="GO:0016757">
    <property type="term" value="F:glycosyltransferase activity"/>
    <property type="evidence" value="ECO:0007669"/>
    <property type="project" value="InterPro"/>
</dbReference>
<dbReference type="InterPro" id="IPR049625">
    <property type="entry name" value="Glyco_transf_61_cat"/>
</dbReference>
<organism evidence="3 4">
    <name type="scientific">Micromonas commoda (strain RCC299 / NOUM17 / CCMP2709)</name>
    <name type="common">Picoplanktonic green alga</name>
    <dbReference type="NCBI Taxonomy" id="296587"/>
    <lineage>
        <taxon>Eukaryota</taxon>
        <taxon>Viridiplantae</taxon>
        <taxon>Chlorophyta</taxon>
        <taxon>Mamiellophyceae</taxon>
        <taxon>Mamiellales</taxon>
        <taxon>Mamiellaceae</taxon>
        <taxon>Micromonas</taxon>
    </lineage>
</organism>
<dbReference type="eggNOG" id="ENOG502S5RG">
    <property type="taxonomic scope" value="Eukaryota"/>
</dbReference>
<dbReference type="SUPFAM" id="SSF55068">
    <property type="entry name" value="Peptide methionine sulfoxide reductase"/>
    <property type="match status" value="1"/>
</dbReference>
<feature type="compositionally biased region" description="Pro residues" evidence="1">
    <location>
        <begin position="504"/>
        <end position="513"/>
    </location>
</feature>
<dbReference type="Gene3D" id="3.30.1060.10">
    <property type="entry name" value="Peptide methionine sulphoxide reductase MsrA"/>
    <property type="match status" value="1"/>
</dbReference>
<feature type="domain" description="Glycosyltransferase 61 catalytic" evidence="2">
    <location>
        <begin position="299"/>
        <end position="362"/>
    </location>
</feature>
<proteinExistence type="predicted"/>
<dbReference type="OrthoDB" id="443672at2759"/>
<dbReference type="EMBL" id="CP001324">
    <property type="protein sequence ID" value="ACO61993.1"/>
    <property type="molecule type" value="Genomic_DNA"/>
</dbReference>
<dbReference type="KEGG" id="mis:MICPUN_57403"/>
<dbReference type="RefSeq" id="XP_002500735.1">
    <property type="nucleotide sequence ID" value="XM_002500689.1"/>
</dbReference>
<dbReference type="GO" id="GO:0008113">
    <property type="term" value="F:peptide-methionine (S)-S-oxide reductase activity"/>
    <property type="evidence" value="ECO:0007669"/>
    <property type="project" value="InterPro"/>
</dbReference>
<dbReference type="GeneID" id="8242353"/>
<name>C1E2X9_MICCC</name>
<dbReference type="InterPro" id="IPR036509">
    <property type="entry name" value="Met_Sox_Rdtase_MsrA_sf"/>
</dbReference>
<feature type="compositionally biased region" description="Polar residues" evidence="1">
    <location>
        <begin position="456"/>
        <end position="465"/>
    </location>
</feature>
<feature type="compositionally biased region" description="Low complexity" evidence="1">
    <location>
        <begin position="479"/>
        <end position="503"/>
    </location>
</feature>
<feature type="region of interest" description="Disordered" evidence="1">
    <location>
        <begin position="177"/>
        <end position="234"/>
    </location>
</feature>
<keyword evidence="4" id="KW-1185">Reference proteome</keyword>